<accession>A0A2G9WP84</accession>
<keyword evidence="3" id="KW-1185">Reference proteome</keyword>
<organism evidence="2 3">
    <name type="scientific">Pleomorphomonas carboxyditropha</name>
    <dbReference type="NCBI Taxonomy" id="2023338"/>
    <lineage>
        <taxon>Bacteria</taxon>
        <taxon>Pseudomonadati</taxon>
        <taxon>Pseudomonadota</taxon>
        <taxon>Alphaproteobacteria</taxon>
        <taxon>Hyphomicrobiales</taxon>
        <taxon>Pleomorphomonadaceae</taxon>
        <taxon>Pleomorphomonas</taxon>
    </lineage>
</organism>
<dbReference type="InterPro" id="IPR016181">
    <property type="entry name" value="Acyl_CoA_acyltransferase"/>
</dbReference>
<evidence type="ECO:0000313" key="3">
    <source>
        <dbReference type="Proteomes" id="UP000231070"/>
    </source>
</evidence>
<dbReference type="EMBL" id="NQVN01000033">
    <property type="protein sequence ID" value="PIO96465.1"/>
    <property type="molecule type" value="Genomic_DNA"/>
</dbReference>
<comment type="caution">
    <text evidence="2">The sequence shown here is derived from an EMBL/GenBank/DDBJ whole genome shotgun (WGS) entry which is preliminary data.</text>
</comment>
<proteinExistence type="predicted"/>
<dbReference type="OrthoDB" id="9815099at2"/>
<dbReference type="Pfam" id="PF00583">
    <property type="entry name" value="Acetyltransf_1"/>
    <property type="match status" value="1"/>
</dbReference>
<protein>
    <recommendedName>
        <fullName evidence="1">N-acetyltransferase domain-containing protein</fullName>
    </recommendedName>
</protein>
<dbReference type="Gene3D" id="3.40.630.30">
    <property type="match status" value="1"/>
</dbReference>
<dbReference type="AlphaFoldDB" id="A0A2G9WP84"/>
<gene>
    <name evidence="2" type="ORF">CJ014_25175</name>
</gene>
<dbReference type="PROSITE" id="PS51186">
    <property type="entry name" value="GNAT"/>
    <property type="match status" value="1"/>
</dbReference>
<feature type="domain" description="N-acetyltransferase" evidence="1">
    <location>
        <begin position="20"/>
        <end position="165"/>
    </location>
</feature>
<name>A0A2G9WP84_9HYPH</name>
<dbReference type="CDD" id="cd04301">
    <property type="entry name" value="NAT_SF"/>
    <property type="match status" value="1"/>
</dbReference>
<dbReference type="GO" id="GO:0016747">
    <property type="term" value="F:acyltransferase activity, transferring groups other than amino-acyl groups"/>
    <property type="evidence" value="ECO:0007669"/>
    <property type="project" value="InterPro"/>
</dbReference>
<sequence>MTAIDLSLARSIDSFALEDVAFRPEMAGDAAAIDAIHDVTFGPGRYSRTAFRLREGHAPDGPTSLVAAYRENIIGSVRLTAIAAGETPALLLGPLAVLPALKNLGVGKALMRLSMEAARQRHHRLVVLVGDLPYYWPFGFRVVPAGRLQLPGPVDPARLLWAELTPGASDGVAGPVRAVRPNV</sequence>
<evidence type="ECO:0000259" key="1">
    <source>
        <dbReference type="PROSITE" id="PS51186"/>
    </source>
</evidence>
<reference evidence="2 3" key="1">
    <citation type="submission" date="2017-08" db="EMBL/GenBank/DDBJ databases">
        <title>Pleomorphomonas carboxidotrophicus sp. nov., a new mesophilic hydrogenogenic carboxidotroph.</title>
        <authorList>
            <person name="Esquivel-Elizondo S."/>
            <person name="Krajmalnik-Brown R."/>
            <person name="Maldonado J."/>
        </authorList>
    </citation>
    <scope>NUCLEOTIDE SEQUENCE [LARGE SCALE GENOMIC DNA]</scope>
    <source>
        <strain evidence="2 3">SVCO-16</strain>
    </source>
</reference>
<dbReference type="SUPFAM" id="SSF55729">
    <property type="entry name" value="Acyl-CoA N-acyltransferases (Nat)"/>
    <property type="match status" value="1"/>
</dbReference>
<dbReference type="InterPro" id="IPR000182">
    <property type="entry name" value="GNAT_dom"/>
</dbReference>
<evidence type="ECO:0000313" key="2">
    <source>
        <dbReference type="EMBL" id="PIO96465.1"/>
    </source>
</evidence>
<dbReference type="Proteomes" id="UP000231070">
    <property type="component" value="Unassembled WGS sequence"/>
</dbReference>